<sequence length="116" mass="13244">MLWDNVQGICVDAHVHRICNRLGWVSRPGTKQDHVVPLKASFSSNWLKAVDDDTILICVPLFSCQNTTTPEQTRESLQLWLPKEQWVPINPLLVCLSSVFPHEYASAHIHLLWFVG</sequence>
<keyword evidence="3" id="KW-0234">DNA repair</keyword>
<dbReference type="GO" id="GO:0005634">
    <property type="term" value="C:nucleus"/>
    <property type="evidence" value="ECO:0007669"/>
    <property type="project" value="TreeGrafter"/>
</dbReference>
<name>A0A834LWM1_RHOSS</name>
<dbReference type="SUPFAM" id="SSF48150">
    <property type="entry name" value="DNA-glycosylase"/>
    <property type="match status" value="1"/>
</dbReference>
<dbReference type="GO" id="GO:0042644">
    <property type="term" value="C:chloroplast nucleoid"/>
    <property type="evidence" value="ECO:0007669"/>
    <property type="project" value="TreeGrafter"/>
</dbReference>
<evidence type="ECO:0000313" key="7">
    <source>
        <dbReference type="Proteomes" id="UP000626092"/>
    </source>
</evidence>
<protein>
    <submittedName>
        <fullName evidence="6">Uncharacterized protein</fullName>
    </submittedName>
</protein>
<dbReference type="OrthoDB" id="2099276at2759"/>
<accession>A0A834LWM1</accession>
<dbReference type="PANTHER" id="PTHR43286">
    <property type="entry name" value="ENDONUCLEASE III-LIKE PROTEIN 1"/>
    <property type="match status" value="1"/>
</dbReference>
<dbReference type="PANTHER" id="PTHR43286:SF1">
    <property type="entry name" value="ENDONUCLEASE III-LIKE PROTEIN 1"/>
    <property type="match status" value="1"/>
</dbReference>
<keyword evidence="7" id="KW-1185">Reference proteome</keyword>
<evidence type="ECO:0000313" key="6">
    <source>
        <dbReference type="EMBL" id="KAF7151019.1"/>
    </source>
</evidence>
<keyword evidence="2" id="KW-0378">Hydrolase</keyword>
<dbReference type="AlphaFoldDB" id="A0A834LWM1"/>
<dbReference type="Gene3D" id="1.10.1670.10">
    <property type="entry name" value="Helix-hairpin-Helix base-excision DNA repair enzymes (C-terminal)"/>
    <property type="match status" value="1"/>
</dbReference>
<dbReference type="GO" id="GO:0000703">
    <property type="term" value="F:oxidized pyrimidine nucleobase lesion DNA N-glycosylase activity"/>
    <property type="evidence" value="ECO:0007669"/>
    <property type="project" value="TreeGrafter"/>
</dbReference>
<dbReference type="GO" id="GO:0006285">
    <property type="term" value="P:base-excision repair, AP site formation"/>
    <property type="evidence" value="ECO:0007669"/>
    <property type="project" value="TreeGrafter"/>
</dbReference>
<gene>
    <name evidence="6" type="ORF">RHSIM_Rhsim02G0076400</name>
</gene>
<evidence type="ECO:0000256" key="5">
    <source>
        <dbReference type="ARBA" id="ARBA00023295"/>
    </source>
</evidence>
<proteinExistence type="predicted"/>
<reference evidence="6" key="1">
    <citation type="submission" date="2019-11" db="EMBL/GenBank/DDBJ databases">
        <authorList>
            <person name="Liu Y."/>
            <person name="Hou J."/>
            <person name="Li T.-Q."/>
            <person name="Guan C.-H."/>
            <person name="Wu X."/>
            <person name="Wu H.-Z."/>
            <person name="Ling F."/>
            <person name="Zhang R."/>
            <person name="Shi X.-G."/>
            <person name="Ren J.-P."/>
            <person name="Chen E.-F."/>
            <person name="Sun J.-M."/>
        </authorList>
    </citation>
    <scope>NUCLEOTIDE SEQUENCE</scope>
    <source>
        <strain evidence="6">Adult_tree_wgs_1</strain>
        <tissue evidence="6">Leaves</tissue>
    </source>
</reference>
<comment type="caution">
    <text evidence="6">The sequence shown here is derived from an EMBL/GenBank/DDBJ whole genome shotgun (WGS) entry which is preliminary data.</text>
</comment>
<dbReference type="GO" id="GO:0006289">
    <property type="term" value="P:nucleotide-excision repair"/>
    <property type="evidence" value="ECO:0007669"/>
    <property type="project" value="TreeGrafter"/>
</dbReference>
<keyword evidence="5" id="KW-0326">Glycosidase</keyword>
<evidence type="ECO:0000256" key="2">
    <source>
        <dbReference type="ARBA" id="ARBA00022801"/>
    </source>
</evidence>
<dbReference type="InterPro" id="IPR011257">
    <property type="entry name" value="DNA_glycosylase"/>
</dbReference>
<keyword evidence="4" id="KW-0456">Lyase</keyword>
<evidence type="ECO:0000256" key="4">
    <source>
        <dbReference type="ARBA" id="ARBA00023239"/>
    </source>
</evidence>
<dbReference type="GO" id="GO:0003906">
    <property type="term" value="F:DNA-(apurinic or apyrimidinic site) endonuclease activity"/>
    <property type="evidence" value="ECO:0007669"/>
    <property type="project" value="TreeGrafter"/>
</dbReference>
<keyword evidence="1" id="KW-0227">DNA damage</keyword>
<dbReference type="Proteomes" id="UP000626092">
    <property type="component" value="Unassembled WGS sequence"/>
</dbReference>
<dbReference type="EMBL" id="WJXA01000002">
    <property type="protein sequence ID" value="KAF7151019.1"/>
    <property type="molecule type" value="Genomic_DNA"/>
</dbReference>
<evidence type="ECO:0000256" key="1">
    <source>
        <dbReference type="ARBA" id="ARBA00022763"/>
    </source>
</evidence>
<dbReference type="InterPro" id="IPR023170">
    <property type="entry name" value="HhH_base_excis_C"/>
</dbReference>
<organism evidence="6 7">
    <name type="scientific">Rhododendron simsii</name>
    <name type="common">Sims's rhododendron</name>
    <dbReference type="NCBI Taxonomy" id="118357"/>
    <lineage>
        <taxon>Eukaryota</taxon>
        <taxon>Viridiplantae</taxon>
        <taxon>Streptophyta</taxon>
        <taxon>Embryophyta</taxon>
        <taxon>Tracheophyta</taxon>
        <taxon>Spermatophyta</taxon>
        <taxon>Magnoliopsida</taxon>
        <taxon>eudicotyledons</taxon>
        <taxon>Gunneridae</taxon>
        <taxon>Pentapetalae</taxon>
        <taxon>asterids</taxon>
        <taxon>Ericales</taxon>
        <taxon>Ericaceae</taxon>
        <taxon>Ericoideae</taxon>
        <taxon>Rhodoreae</taxon>
        <taxon>Rhododendron</taxon>
    </lineage>
</organism>
<dbReference type="GO" id="GO:0016829">
    <property type="term" value="F:lyase activity"/>
    <property type="evidence" value="ECO:0007669"/>
    <property type="project" value="UniProtKB-KW"/>
</dbReference>
<evidence type="ECO:0000256" key="3">
    <source>
        <dbReference type="ARBA" id="ARBA00023204"/>
    </source>
</evidence>